<reference evidence="3" key="5">
    <citation type="journal article" date="2021" name="G3 (Bethesda)">
        <title>Aegilops tauschii genome assembly Aet v5.0 features greater sequence contiguity and improved annotation.</title>
        <authorList>
            <person name="Wang L."/>
            <person name="Zhu T."/>
            <person name="Rodriguez J.C."/>
            <person name="Deal K.R."/>
            <person name="Dubcovsky J."/>
            <person name="McGuire P.E."/>
            <person name="Lux T."/>
            <person name="Spannagl M."/>
            <person name="Mayer K.F.X."/>
            <person name="Baldrich P."/>
            <person name="Meyers B.C."/>
            <person name="Huo N."/>
            <person name="Gu Y.Q."/>
            <person name="Zhou H."/>
            <person name="Devos K.M."/>
            <person name="Bennetzen J.L."/>
            <person name="Unver T."/>
            <person name="Budak H."/>
            <person name="Gulick P.J."/>
            <person name="Galiba G."/>
            <person name="Kalapos B."/>
            <person name="Nelson D.R."/>
            <person name="Li P."/>
            <person name="You F.M."/>
            <person name="Luo M.C."/>
            <person name="Dvorak J."/>
        </authorList>
    </citation>
    <scope>NUCLEOTIDE SEQUENCE [LARGE SCALE GENOMIC DNA]</scope>
    <source>
        <strain evidence="3">cv. AL8/78</strain>
    </source>
</reference>
<dbReference type="SUPFAM" id="SSF56672">
    <property type="entry name" value="DNA/RNA polymerases"/>
    <property type="match status" value="1"/>
</dbReference>
<reference evidence="3" key="4">
    <citation type="submission" date="2019-03" db="UniProtKB">
        <authorList>
            <consortium name="EnsemblPlants"/>
        </authorList>
    </citation>
    <scope>IDENTIFICATION</scope>
</reference>
<name>A0A453CRN0_AEGTS</name>
<organism evidence="3 4">
    <name type="scientific">Aegilops tauschii subsp. strangulata</name>
    <name type="common">Goatgrass</name>
    <dbReference type="NCBI Taxonomy" id="200361"/>
    <lineage>
        <taxon>Eukaryota</taxon>
        <taxon>Viridiplantae</taxon>
        <taxon>Streptophyta</taxon>
        <taxon>Embryophyta</taxon>
        <taxon>Tracheophyta</taxon>
        <taxon>Spermatophyta</taxon>
        <taxon>Magnoliopsida</taxon>
        <taxon>Liliopsida</taxon>
        <taxon>Poales</taxon>
        <taxon>Poaceae</taxon>
        <taxon>BOP clade</taxon>
        <taxon>Pooideae</taxon>
        <taxon>Triticodae</taxon>
        <taxon>Triticeae</taxon>
        <taxon>Triticinae</taxon>
        <taxon>Aegilops</taxon>
    </lineage>
</organism>
<dbReference type="PANTHER" id="PTHR11439">
    <property type="entry name" value="GAG-POL-RELATED RETROTRANSPOSON"/>
    <property type="match status" value="1"/>
</dbReference>
<feature type="domain" description="Reverse transcriptase Ty1/copia-type" evidence="1">
    <location>
        <begin position="188"/>
        <end position="392"/>
    </location>
</feature>
<dbReference type="STRING" id="200361.A0A453CRN0"/>
<sequence>KHKTMTPFEEWERKRLKLSYLRTWGCLAKVNIPIPKKCKLGPKTVDCVLMGYAFHTVGYRFLIIKFEVSDMHVGTIMESNDATFFEDIFPMKDMSSSSNQEIPTPSSEEFAVIPEPTIAMEHVENPIEGYNGTPVRSKRQRTAKSFGDDFIVYLVDDTPRTISEAYASPDADYWKEAVRSEMDSILANGTWEITDRPYGCKLVGCKWVFNKKLRPDGTIEKYKARLVAKGYTQKEGEDFFDTYSPVATLTTIRVLLSLAASHGLLVHQMDVKTAFLNGELKEEIYMDQPDGFVVPGQEGKVCKLLKSLYGLKQAPKEWHEKFERTLTAAGFVVNDGDKCVYYRHGGGEGVILCLYVDDILIFGTKLDLIKEVKDFLSRCFEMKDLGYVEKVLSRFGYSDCTPSPTPYDASVLLRKNRRIARDQLRYSQIIGSLMYSASATRPNISFAVSKLSRFVSKLGDDHWHALERVMRYLKGTASYGIHYTGYPRVLEGYSDSNWISDANEIKATSGYVFTLGGGVVSWKSCKQTILTRSTMEAELTALDTATVEAEWLRELLMDLPMVEKPIPPILMNCDNQTVIVKINSSKDNMKSSRHVKRRLKSVRKLRNSRVIMLDYIHTLKNLADPFTKGLSRNVIDNASMEMGLRPT</sequence>
<dbReference type="Pfam" id="PF07727">
    <property type="entry name" value="RVT_2"/>
    <property type="match status" value="1"/>
</dbReference>
<evidence type="ECO:0000259" key="2">
    <source>
        <dbReference type="Pfam" id="PF25597"/>
    </source>
</evidence>
<proteinExistence type="predicted"/>
<reference evidence="4" key="2">
    <citation type="journal article" date="2017" name="Nat. Plants">
        <title>The Aegilops tauschii genome reveals multiple impacts of transposons.</title>
        <authorList>
            <person name="Zhao G."/>
            <person name="Zou C."/>
            <person name="Li K."/>
            <person name="Wang K."/>
            <person name="Li T."/>
            <person name="Gao L."/>
            <person name="Zhang X."/>
            <person name="Wang H."/>
            <person name="Yang Z."/>
            <person name="Liu X."/>
            <person name="Jiang W."/>
            <person name="Mao L."/>
            <person name="Kong X."/>
            <person name="Jiao Y."/>
            <person name="Jia J."/>
        </authorList>
    </citation>
    <scope>NUCLEOTIDE SEQUENCE [LARGE SCALE GENOMIC DNA]</scope>
    <source>
        <strain evidence="4">cv. AL8/78</strain>
    </source>
</reference>
<keyword evidence="4" id="KW-1185">Reference proteome</keyword>
<dbReference type="EnsemblPlants" id="AET2Gv20941100.1">
    <property type="protein sequence ID" value="AET2Gv20941100.1"/>
    <property type="gene ID" value="AET2Gv20941100"/>
</dbReference>
<evidence type="ECO:0000259" key="1">
    <source>
        <dbReference type="Pfam" id="PF07727"/>
    </source>
</evidence>
<accession>A0A453CRN0</accession>
<protein>
    <submittedName>
        <fullName evidence="3">Uncharacterized protein</fullName>
    </submittedName>
</protein>
<dbReference type="CDD" id="cd09272">
    <property type="entry name" value="RNase_HI_RT_Ty1"/>
    <property type="match status" value="1"/>
</dbReference>
<dbReference type="Pfam" id="PF25597">
    <property type="entry name" value="SH3_retrovirus"/>
    <property type="match status" value="1"/>
</dbReference>
<dbReference type="Gramene" id="AET2Gv20941100.1">
    <property type="protein sequence ID" value="AET2Gv20941100.1"/>
    <property type="gene ID" value="AET2Gv20941100"/>
</dbReference>
<dbReference type="AlphaFoldDB" id="A0A453CRN0"/>
<evidence type="ECO:0000313" key="4">
    <source>
        <dbReference type="Proteomes" id="UP000015105"/>
    </source>
</evidence>
<dbReference type="InterPro" id="IPR013103">
    <property type="entry name" value="RVT_2"/>
</dbReference>
<dbReference type="Proteomes" id="UP000015105">
    <property type="component" value="Chromosome 2D"/>
</dbReference>
<feature type="domain" description="Retroviral polymerase SH3-like" evidence="2">
    <location>
        <begin position="26"/>
        <end position="94"/>
    </location>
</feature>
<dbReference type="InterPro" id="IPR043502">
    <property type="entry name" value="DNA/RNA_pol_sf"/>
</dbReference>
<reference evidence="3" key="3">
    <citation type="journal article" date="2017" name="Nature">
        <title>Genome sequence of the progenitor of the wheat D genome Aegilops tauschii.</title>
        <authorList>
            <person name="Luo M.C."/>
            <person name="Gu Y.Q."/>
            <person name="Puiu D."/>
            <person name="Wang H."/>
            <person name="Twardziok S.O."/>
            <person name="Deal K.R."/>
            <person name="Huo N."/>
            <person name="Zhu T."/>
            <person name="Wang L."/>
            <person name="Wang Y."/>
            <person name="McGuire P.E."/>
            <person name="Liu S."/>
            <person name="Long H."/>
            <person name="Ramasamy R.K."/>
            <person name="Rodriguez J.C."/>
            <person name="Van S.L."/>
            <person name="Yuan L."/>
            <person name="Wang Z."/>
            <person name="Xia Z."/>
            <person name="Xiao L."/>
            <person name="Anderson O.D."/>
            <person name="Ouyang S."/>
            <person name="Liang Y."/>
            <person name="Zimin A.V."/>
            <person name="Pertea G."/>
            <person name="Qi P."/>
            <person name="Bennetzen J.L."/>
            <person name="Dai X."/>
            <person name="Dawson M.W."/>
            <person name="Muller H.G."/>
            <person name="Kugler K."/>
            <person name="Rivarola-Duarte L."/>
            <person name="Spannagl M."/>
            <person name="Mayer K.F.X."/>
            <person name="Lu F.H."/>
            <person name="Bevan M.W."/>
            <person name="Leroy P."/>
            <person name="Li P."/>
            <person name="You F.M."/>
            <person name="Sun Q."/>
            <person name="Liu Z."/>
            <person name="Lyons E."/>
            <person name="Wicker T."/>
            <person name="Salzberg S.L."/>
            <person name="Devos K.M."/>
            <person name="Dvorak J."/>
        </authorList>
    </citation>
    <scope>NUCLEOTIDE SEQUENCE [LARGE SCALE GENOMIC DNA]</scope>
    <source>
        <strain evidence="3">cv. AL8/78</strain>
    </source>
</reference>
<evidence type="ECO:0000313" key="3">
    <source>
        <dbReference type="EnsemblPlants" id="AET2Gv20941100.1"/>
    </source>
</evidence>
<reference evidence="4" key="1">
    <citation type="journal article" date="2014" name="Science">
        <title>Ancient hybridizations among the ancestral genomes of bread wheat.</title>
        <authorList>
            <consortium name="International Wheat Genome Sequencing Consortium,"/>
            <person name="Marcussen T."/>
            <person name="Sandve S.R."/>
            <person name="Heier L."/>
            <person name="Spannagl M."/>
            <person name="Pfeifer M."/>
            <person name="Jakobsen K.S."/>
            <person name="Wulff B.B."/>
            <person name="Steuernagel B."/>
            <person name="Mayer K.F."/>
            <person name="Olsen O.A."/>
        </authorList>
    </citation>
    <scope>NUCLEOTIDE SEQUENCE [LARGE SCALE GENOMIC DNA]</scope>
    <source>
        <strain evidence="4">cv. AL8/78</strain>
    </source>
</reference>
<dbReference type="PANTHER" id="PTHR11439:SF440">
    <property type="entry name" value="INTEGRASE CATALYTIC DOMAIN-CONTAINING PROTEIN"/>
    <property type="match status" value="1"/>
</dbReference>
<dbReference type="InterPro" id="IPR057670">
    <property type="entry name" value="SH3_retrovirus"/>
</dbReference>